<evidence type="ECO:0000256" key="4">
    <source>
        <dbReference type="ARBA" id="ARBA00012281"/>
    </source>
</evidence>
<dbReference type="PROSITE" id="PS50968">
    <property type="entry name" value="BIOTINYL_LIPOYL"/>
    <property type="match status" value="1"/>
</dbReference>
<proteinExistence type="predicted"/>
<dbReference type="InterPro" id="IPR000089">
    <property type="entry name" value="Biotin_lipoyl"/>
</dbReference>
<dbReference type="InterPro" id="IPR029061">
    <property type="entry name" value="THDP-binding"/>
</dbReference>
<dbReference type="GO" id="GO:0004739">
    <property type="term" value="F:pyruvate dehydrogenase (acetyl-transferring) activity"/>
    <property type="evidence" value="ECO:0007669"/>
    <property type="project" value="UniProtKB-UniRule"/>
</dbReference>
<evidence type="ECO:0000256" key="2">
    <source>
        <dbReference type="ARBA" id="ARBA00001964"/>
    </source>
</evidence>
<dbReference type="Gene3D" id="3.40.50.920">
    <property type="match status" value="1"/>
</dbReference>
<dbReference type="GO" id="GO:0006086">
    <property type="term" value="P:pyruvate decarboxylation to acetyl-CoA"/>
    <property type="evidence" value="ECO:0007669"/>
    <property type="project" value="InterPro"/>
</dbReference>
<evidence type="ECO:0000256" key="8">
    <source>
        <dbReference type="ARBA" id="ARBA00023052"/>
    </source>
</evidence>
<dbReference type="Gene3D" id="3.40.50.970">
    <property type="match status" value="1"/>
</dbReference>
<dbReference type="Proteomes" id="UP000778970">
    <property type="component" value="Unassembled WGS sequence"/>
</dbReference>
<feature type="domain" description="Lipoyl-binding" evidence="13">
    <location>
        <begin position="2"/>
        <end position="78"/>
    </location>
</feature>
<gene>
    <name evidence="14" type="ORF">CKO21_11390</name>
</gene>
<dbReference type="FunFam" id="3.40.50.970:FF:000001">
    <property type="entry name" value="Pyruvate dehydrogenase E1 beta subunit"/>
    <property type="match status" value="1"/>
</dbReference>
<evidence type="ECO:0000259" key="13">
    <source>
        <dbReference type="PROSITE" id="PS50968"/>
    </source>
</evidence>
<dbReference type="SUPFAM" id="SSF51230">
    <property type="entry name" value="Single hybrid motif"/>
    <property type="match status" value="1"/>
</dbReference>
<dbReference type="CDD" id="cd07036">
    <property type="entry name" value="TPP_PYR_E1-PDHc-beta_like"/>
    <property type="match status" value="1"/>
</dbReference>
<evidence type="ECO:0000256" key="11">
    <source>
        <dbReference type="RuleBase" id="RU364074"/>
    </source>
</evidence>
<dbReference type="EC" id="1.2.4.1" evidence="4 11"/>
<dbReference type="Pfam" id="PF00364">
    <property type="entry name" value="Biotin_lipoyl"/>
    <property type="match status" value="1"/>
</dbReference>
<evidence type="ECO:0000256" key="6">
    <source>
        <dbReference type="ARBA" id="ARBA00022823"/>
    </source>
</evidence>
<dbReference type="InterPro" id="IPR011053">
    <property type="entry name" value="Single_hybrid_motif"/>
</dbReference>
<keyword evidence="8 11" id="KW-0786">Thiamine pyrophosphate</keyword>
<evidence type="ECO:0000256" key="5">
    <source>
        <dbReference type="ARBA" id="ARBA00016138"/>
    </source>
</evidence>
<dbReference type="InterPro" id="IPR027110">
    <property type="entry name" value="PDHB_mito-type"/>
</dbReference>
<dbReference type="Gene3D" id="2.40.50.100">
    <property type="match status" value="1"/>
</dbReference>
<dbReference type="PANTHER" id="PTHR11624">
    <property type="entry name" value="DEHYDROGENASE RELATED"/>
    <property type="match status" value="1"/>
</dbReference>
<dbReference type="CDD" id="cd06849">
    <property type="entry name" value="lipoyl_domain"/>
    <property type="match status" value="1"/>
</dbReference>
<feature type="region of interest" description="Disordered" evidence="12">
    <location>
        <begin position="84"/>
        <end position="129"/>
    </location>
</feature>
<keyword evidence="15" id="KW-1185">Reference proteome</keyword>
<comment type="function">
    <text evidence="10">The pyruvate dehydrogenase complex catalyzes the overall conversion of pyruvate to acetyl-CoA and CO(2). It contains multiple copies of three enzymatic components: pyruvate dehydrogenase (E1), dihydrolipoamide acetyltransferase (E2) and lipoamide dehydrogenase (E3).</text>
</comment>
<evidence type="ECO:0000256" key="12">
    <source>
        <dbReference type="SAM" id="MobiDB-lite"/>
    </source>
</evidence>
<evidence type="ECO:0000256" key="9">
    <source>
        <dbReference type="ARBA" id="ARBA00023317"/>
    </source>
</evidence>
<dbReference type="FunFam" id="3.40.50.920:FF:000001">
    <property type="entry name" value="Pyruvate dehydrogenase E1 beta subunit"/>
    <property type="match status" value="1"/>
</dbReference>
<dbReference type="SUPFAM" id="SSF52518">
    <property type="entry name" value="Thiamin diphosphate-binding fold (THDP-binding)"/>
    <property type="match status" value="1"/>
</dbReference>
<dbReference type="SMART" id="SM00861">
    <property type="entry name" value="Transket_pyr"/>
    <property type="match status" value="1"/>
</dbReference>
<comment type="function">
    <text evidence="11">The pyruvate dehydrogenase complex catalyzes the overall conversion of pyruvate to acetyl-CoA and CO2.</text>
</comment>
<comment type="subunit">
    <text evidence="3">Heterodimer of an alpha and a beta chain.</text>
</comment>
<dbReference type="Pfam" id="PF02780">
    <property type="entry name" value="Transketolase_C"/>
    <property type="match status" value="1"/>
</dbReference>
<keyword evidence="6" id="KW-0450">Lipoyl</keyword>
<evidence type="ECO:0000256" key="7">
    <source>
        <dbReference type="ARBA" id="ARBA00023002"/>
    </source>
</evidence>
<name>A0A934V161_9PROT</name>
<dbReference type="InterPro" id="IPR005475">
    <property type="entry name" value="Transketolase-like_Pyr-bd"/>
</dbReference>
<dbReference type="EMBL" id="NRRE01000026">
    <property type="protein sequence ID" value="MBK1697844.1"/>
    <property type="molecule type" value="Genomic_DNA"/>
</dbReference>
<sequence>MPIEVLMPALSPTMTEGNLAKWHKKEGDPVANGDVIAEIETDKATMEVEAVDEGTLGRILVPEGTESVPVNQAIALLLAEGESEADLDKVQPSTGGTGGGDGAAQEEQSADDGVATAPSPAPAAAPPAGEQVDKAMYDAEGNVKMPPTVAEEPRTSFPAKQPEEPEWTGPTKTETVRESIRDAMAEEMRSDDRVFLMGEEVADYEGAYKVTVGMLKEFGRRRVVDTPITEHGFTGLGIGAAFYGLRPIVDFMTWNFAMQAIDQIINSAGKKLYMSGGQINCPIVFRGPNGPASRVAAQHSQEYASWYAHVPGLKVVSPYHGADFKGLLKSAIRDPNPVLILENELLYGHSFEIPDTDDWTVPIGKACVRRQGTDVTLVAHSMMVHRALEAAERLSQEEGIEAEVVDLRSIRPFDVDTVVASVKKTNRVVSCEEGWPFAGIGSEIAALCMEYAFDYLDAPVTRVCAKDVPQPYAANLEKLAIPGPEEVFQAARQVCYRA</sequence>
<comment type="catalytic activity">
    <reaction evidence="11">
        <text>N(6)-[(R)-lipoyl]-L-lysyl-[protein] + pyruvate + H(+) = N(6)-[(R)-S(8)-acetyldihydrolipoyl]-L-lysyl-[protein] + CO2</text>
        <dbReference type="Rhea" id="RHEA:19189"/>
        <dbReference type="Rhea" id="RHEA-COMP:10474"/>
        <dbReference type="Rhea" id="RHEA-COMP:10478"/>
        <dbReference type="ChEBI" id="CHEBI:15361"/>
        <dbReference type="ChEBI" id="CHEBI:15378"/>
        <dbReference type="ChEBI" id="CHEBI:16526"/>
        <dbReference type="ChEBI" id="CHEBI:83099"/>
        <dbReference type="ChEBI" id="CHEBI:83111"/>
        <dbReference type="EC" id="1.2.4.1"/>
    </reaction>
</comment>
<accession>A0A934V161</accession>
<evidence type="ECO:0000256" key="3">
    <source>
        <dbReference type="ARBA" id="ARBA00011870"/>
    </source>
</evidence>
<dbReference type="SUPFAM" id="SSF52922">
    <property type="entry name" value="TK C-terminal domain-like"/>
    <property type="match status" value="1"/>
</dbReference>
<dbReference type="PROSITE" id="PS00189">
    <property type="entry name" value="LIPOYL"/>
    <property type="match status" value="1"/>
</dbReference>
<dbReference type="InterPro" id="IPR003016">
    <property type="entry name" value="2-oxoA_DH_lipoyl-BS"/>
</dbReference>
<protein>
    <recommendedName>
        <fullName evidence="5 11">Pyruvate dehydrogenase E1 component subunit beta</fullName>
        <ecNumber evidence="4 11">1.2.4.1</ecNumber>
    </recommendedName>
</protein>
<feature type="region of interest" description="Disordered" evidence="12">
    <location>
        <begin position="145"/>
        <end position="174"/>
    </location>
</feature>
<evidence type="ECO:0000313" key="14">
    <source>
        <dbReference type="EMBL" id="MBK1697844.1"/>
    </source>
</evidence>
<dbReference type="Pfam" id="PF02779">
    <property type="entry name" value="Transket_pyr"/>
    <property type="match status" value="1"/>
</dbReference>
<comment type="cofactor">
    <cofactor evidence="2 11">
        <name>thiamine diphosphate</name>
        <dbReference type="ChEBI" id="CHEBI:58937"/>
    </cofactor>
</comment>
<dbReference type="NCBIfam" id="NF008854">
    <property type="entry name" value="PRK11892.1"/>
    <property type="match status" value="1"/>
</dbReference>
<keyword evidence="9 11" id="KW-0670">Pyruvate</keyword>
<evidence type="ECO:0000256" key="10">
    <source>
        <dbReference type="ARBA" id="ARBA00025211"/>
    </source>
</evidence>
<keyword evidence="7 11" id="KW-0560">Oxidoreductase</keyword>
<organism evidence="14 15">
    <name type="scientific">Rhodovibrio salinarum</name>
    <dbReference type="NCBI Taxonomy" id="1087"/>
    <lineage>
        <taxon>Bacteria</taxon>
        <taxon>Pseudomonadati</taxon>
        <taxon>Pseudomonadota</taxon>
        <taxon>Alphaproteobacteria</taxon>
        <taxon>Rhodospirillales</taxon>
        <taxon>Rhodovibrionaceae</taxon>
        <taxon>Rhodovibrio</taxon>
    </lineage>
</organism>
<dbReference type="InterPro" id="IPR009014">
    <property type="entry name" value="Transketo_C/PFOR_II"/>
</dbReference>
<dbReference type="InterPro" id="IPR033248">
    <property type="entry name" value="Transketolase_C"/>
</dbReference>
<comment type="caution">
    <text evidence="14">The sequence shown here is derived from an EMBL/GenBank/DDBJ whole genome shotgun (WGS) entry which is preliminary data.</text>
</comment>
<dbReference type="RefSeq" id="WP_027288960.1">
    <property type="nucleotide sequence ID" value="NZ_NRRE01000026.1"/>
</dbReference>
<dbReference type="PANTHER" id="PTHR11624:SF96">
    <property type="entry name" value="PYRUVATE DEHYDROGENASE E1 COMPONENT SUBUNIT BETA, MITOCHONDRIAL"/>
    <property type="match status" value="1"/>
</dbReference>
<dbReference type="FunFam" id="2.40.50.100:FF:000010">
    <property type="entry name" value="Acetyltransferase component of pyruvate dehydrogenase complex"/>
    <property type="match status" value="1"/>
</dbReference>
<comment type="cofactor">
    <cofactor evidence="1">
        <name>(R)-lipoate</name>
        <dbReference type="ChEBI" id="CHEBI:83088"/>
    </cofactor>
</comment>
<evidence type="ECO:0000313" key="15">
    <source>
        <dbReference type="Proteomes" id="UP000778970"/>
    </source>
</evidence>
<reference evidence="14" key="2">
    <citation type="journal article" date="2020" name="Microorganisms">
        <title>Osmotic Adaptation and Compatible Solute Biosynthesis of Phototrophic Bacteria as Revealed from Genome Analyses.</title>
        <authorList>
            <person name="Imhoff J.F."/>
            <person name="Rahn T."/>
            <person name="Kunzel S."/>
            <person name="Keller A."/>
            <person name="Neulinger S.C."/>
        </authorList>
    </citation>
    <scope>NUCLEOTIDE SEQUENCE</scope>
    <source>
        <strain evidence="14">DSM 9154</strain>
    </source>
</reference>
<dbReference type="NCBIfam" id="NF006667">
    <property type="entry name" value="PRK09212.1"/>
    <property type="match status" value="1"/>
</dbReference>
<evidence type="ECO:0000256" key="1">
    <source>
        <dbReference type="ARBA" id="ARBA00001938"/>
    </source>
</evidence>
<reference evidence="14" key="1">
    <citation type="submission" date="2017-08" db="EMBL/GenBank/DDBJ databases">
        <authorList>
            <person name="Imhoff J.F."/>
            <person name="Rahn T."/>
            <person name="Kuenzel S."/>
            <person name="Neulinger S.C."/>
        </authorList>
    </citation>
    <scope>NUCLEOTIDE SEQUENCE</scope>
    <source>
        <strain evidence="14">DSM 9154</strain>
    </source>
</reference>
<dbReference type="AlphaFoldDB" id="A0A934V161"/>